<protein>
    <submittedName>
        <fullName evidence="1">Uncharacterized protein</fullName>
    </submittedName>
</protein>
<dbReference type="EMBL" id="CP000939">
    <property type="protein sequence ID" value="ACA43858.1"/>
    <property type="molecule type" value="Genomic_DNA"/>
</dbReference>
<proteinExistence type="predicted"/>
<dbReference type="HOGENOM" id="CLU_3023874_0_0_9"/>
<evidence type="ECO:0000313" key="2">
    <source>
        <dbReference type="Proteomes" id="UP000008541"/>
    </source>
</evidence>
<organism evidence="1 2">
    <name type="scientific">Clostridium botulinum (strain Okra / Type B1)</name>
    <dbReference type="NCBI Taxonomy" id="498213"/>
    <lineage>
        <taxon>Bacteria</taxon>
        <taxon>Bacillati</taxon>
        <taxon>Bacillota</taxon>
        <taxon>Clostridia</taxon>
        <taxon>Eubacteriales</taxon>
        <taxon>Clostridiaceae</taxon>
        <taxon>Clostridium</taxon>
    </lineage>
</organism>
<gene>
    <name evidence="1" type="ordered locus">CLD_0010</name>
</gene>
<reference evidence="1 2" key="1">
    <citation type="journal article" date="2007" name="PLoS ONE">
        <title>Analysis of the neurotoxin complex genes in Clostridium botulinum A1-A4 and B1 strains: BoNT/A3, /Ba4 and /B1 clusters are located within plasmids.</title>
        <authorList>
            <person name="Smith T.J."/>
            <person name="Hill K.K."/>
            <person name="Foley B.T."/>
            <person name="Detter J.C."/>
            <person name="Munk A.C."/>
            <person name="Bruce D.C."/>
            <person name="Doggett N.A."/>
            <person name="Smith L.A."/>
            <person name="Marks J.D."/>
            <person name="Xie G."/>
            <person name="Brettin T.S."/>
        </authorList>
    </citation>
    <scope>NUCLEOTIDE SEQUENCE [LARGE SCALE GENOMIC DNA]</scope>
    <source>
        <strain evidence="2">Okra / Type B1</strain>
    </source>
</reference>
<evidence type="ECO:0000313" key="1">
    <source>
        <dbReference type="EMBL" id="ACA43858.1"/>
    </source>
</evidence>
<accession>B1IET6</accession>
<dbReference type="KEGG" id="cbb:CLD_0010"/>
<dbReference type="Proteomes" id="UP000008541">
    <property type="component" value="Chromosome"/>
</dbReference>
<dbReference type="AlphaFoldDB" id="B1IET6"/>
<sequence length="55" mass="6862">MVDKDDCVKFKDNVCFFINTIDKHKILFDRYFMLNYEKHIKIIERNVRLHENEKN</sequence>
<name>B1IET6_CLOBK</name>